<name>A0ABW8TLX8_9CLOT</name>
<keyword evidence="1" id="KW-0812">Transmembrane</keyword>
<dbReference type="RefSeq" id="WP_406789971.1">
    <property type="nucleotide sequence ID" value="NZ_JBJIAA010000032.1"/>
</dbReference>
<feature type="domain" description="Peptidase M56" evidence="2">
    <location>
        <begin position="11"/>
        <end position="322"/>
    </location>
</feature>
<evidence type="ECO:0000259" key="2">
    <source>
        <dbReference type="Pfam" id="PF05569"/>
    </source>
</evidence>
<dbReference type="Pfam" id="PF05569">
    <property type="entry name" value="Peptidase_M56"/>
    <property type="match status" value="1"/>
</dbReference>
<feature type="transmembrane region" description="Helical" evidence="1">
    <location>
        <begin position="39"/>
        <end position="56"/>
    </location>
</feature>
<keyword evidence="1" id="KW-1133">Transmembrane helix</keyword>
<evidence type="ECO:0000256" key="1">
    <source>
        <dbReference type="SAM" id="Phobius"/>
    </source>
</evidence>
<dbReference type="CDD" id="cd07341">
    <property type="entry name" value="M56_BlaR1_MecR1_like"/>
    <property type="match status" value="1"/>
</dbReference>
<sequence>MNYLDSFELTVLSSLIGSAIALLILTAKKVLKNKLSCTFHYYIWLILIIKLLLPLGPNYHINIFNICGKSYVQNIAYKNTNEMLTNSSGQPQNSIINNSASANSHNFLRKNIIKINIPENNKTNIKKFLSLIWLLGISILLTSLVIGYKKLNEIIKNSSKNTKYCHNRILYDCINSMNIKTKIELLYSSQIGSPSICGILKPKILIPMNIANNACDEEFRHIIMHELFHLKNKDIIINWLIALLWAIYWFNPILLYAFHKIKQDCEISCDYQVICHLNKGDNIKYGNTIIKMLELSGDNQRLAGTTPMLTNSSEIKRRLIMIAKYKKVSIKNILIGSIIVAVIGGLSITVNTSNIRAYKNNSKVIKMQVKPLRVTNQSVINNSSTKNLLTDIKSLQANNINSTTPFSSDIVLYNSHPDENYKSASNIKVTDVAALINNKLVKNNLNSKFIKCPLPKDYCKSYENSRELITKNVKNYQNTVLLDVHRDSGNKANANTINFVLARKSPYYEKNLKFVNCISDYIKHSSKVKTAIYYYNYGVLYYNQDLSNKSVLVEIGNDWSNDKDIEDCVNAFASALKSIEANN</sequence>
<dbReference type="InterPro" id="IPR052173">
    <property type="entry name" value="Beta-lactam_resp_regulator"/>
</dbReference>
<feature type="transmembrane region" description="Helical" evidence="1">
    <location>
        <begin position="7"/>
        <end position="27"/>
    </location>
</feature>
<feature type="transmembrane region" description="Helical" evidence="1">
    <location>
        <begin position="128"/>
        <end position="148"/>
    </location>
</feature>
<protein>
    <submittedName>
        <fullName evidence="3">M56 family metallopeptidase</fullName>
    </submittedName>
</protein>
<comment type="caution">
    <text evidence="3">The sequence shown here is derived from an EMBL/GenBank/DDBJ whole genome shotgun (WGS) entry which is preliminary data.</text>
</comment>
<keyword evidence="4" id="KW-1185">Reference proteome</keyword>
<dbReference type="InterPro" id="IPR008756">
    <property type="entry name" value="Peptidase_M56"/>
</dbReference>
<keyword evidence="1" id="KW-0472">Membrane</keyword>
<feature type="transmembrane region" description="Helical" evidence="1">
    <location>
        <begin position="236"/>
        <end position="258"/>
    </location>
</feature>
<proteinExistence type="predicted"/>
<dbReference type="InterPro" id="IPR010897">
    <property type="entry name" value="Spore_II_P"/>
</dbReference>
<feature type="transmembrane region" description="Helical" evidence="1">
    <location>
        <begin position="328"/>
        <end position="350"/>
    </location>
</feature>
<accession>A0ABW8TLX8</accession>
<evidence type="ECO:0000313" key="3">
    <source>
        <dbReference type="EMBL" id="MFL0253301.1"/>
    </source>
</evidence>
<organism evidence="3 4">
    <name type="scientific">Clostridium neuense</name>
    <dbReference type="NCBI Taxonomy" id="1728934"/>
    <lineage>
        <taxon>Bacteria</taxon>
        <taxon>Bacillati</taxon>
        <taxon>Bacillota</taxon>
        <taxon>Clostridia</taxon>
        <taxon>Eubacteriales</taxon>
        <taxon>Clostridiaceae</taxon>
        <taxon>Clostridium</taxon>
    </lineage>
</organism>
<reference evidence="3 4" key="1">
    <citation type="submission" date="2024-11" db="EMBL/GenBank/DDBJ databases">
        <authorList>
            <person name="Heng Y.C."/>
            <person name="Lim A.C.H."/>
            <person name="Lee J.K.Y."/>
            <person name="Kittelmann S."/>
        </authorList>
    </citation>
    <scope>NUCLEOTIDE SEQUENCE [LARGE SCALE GENOMIC DNA]</scope>
    <source>
        <strain evidence="3 4">WILCCON 0114</strain>
    </source>
</reference>
<dbReference type="EMBL" id="JBJIAA010000032">
    <property type="protein sequence ID" value="MFL0253301.1"/>
    <property type="molecule type" value="Genomic_DNA"/>
</dbReference>
<dbReference type="PANTHER" id="PTHR34978:SF3">
    <property type="entry name" value="SLR0241 PROTEIN"/>
    <property type="match status" value="1"/>
</dbReference>
<dbReference type="PANTHER" id="PTHR34978">
    <property type="entry name" value="POSSIBLE SENSOR-TRANSDUCER PROTEIN BLAR"/>
    <property type="match status" value="1"/>
</dbReference>
<dbReference type="Proteomes" id="UP001623592">
    <property type="component" value="Unassembled WGS sequence"/>
</dbReference>
<evidence type="ECO:0000313" key="4">
    <source>
        <dbReference type="Proteomes" id="UP001623592"/>
    </source>
</evidence>
<gene>
    <name evidence="3" type="ORF">ACJDT4_23110</name>
</gene>
<dbReference type="Pfam" id="PF07454">
    <property type="entry name" value="SpoIIP"/>
    <property type="match status" value="1"/>
</dbReference>